<proteinExistence type="predicted"/>
<dbReference type="EMBL" id="UINC01082558">
    <property type="protein sequence ID" value="SVC27438.1"/>
    <property type="molecule type" value="Genomic_DNA"/>
</dbReference>
<reference evidence="1" key="1">
    <citation type="submission" date="2018-05" db="EMBL/GenBank/DDBJ databases">
        <authorList>
            <person name="Lanie J.A."/>
            <person name="Ng W.-L."/>
            <person name="Kazmierczak K.M."/>
            <person name="Andrzejewski T.M."/>
            <person name="Davidsen T.M."/>
            <person name="Wayne K.J."/>
            <person name="Tettelin H."/>
            <person name="Glass J.I."/>
            <person name="Rusch D."/>
            <person name="Podicherti R."/>
            <person name="Tsui H.-C.T."/>
            <person name="Winkler M.E."/>
        </authorList>
    </citation>
    <scope>NUCLEOTIDE SEQUENCE</scope>
</reference>
<protein>
    <submittedName>
        <fullName evidence="1">Uncharacterized protein</fullName>
    </submittedName>
</protein>
<feature type="non-terminal residue" evidence="1">
    <location>
        <position position="22"/>
    </location>
</feature>
<name>A0A382KSC1_9ZZZZ</name>
<dbReference type="AlphaFoldDB" id="A0A382KSC1"/>
<gene>
    <name evidence="1" type="ORF">METZ01_LOCUS280292</name>
</gene>
<organism evidence="1">
    <name type="scientific">marine metagenome</name>
    <dbReference type="NCBI Taxonomy" id="408172"/>
    <lineage>
        <taxon>unclassified sequences</taxon>
        <taxon>metagenomes</taxon>
        <taxon>ecological metagenomes</taxon>
    </lineage>
</organism>
<evidence type="ECO:0000313" key="1">
    <source>
        <dbReference type="EMBL" id="SVC27438.1"/>
    </source>
</evidence>
<accession>A0A382KSC1</accession>
<sequence length="22" mass="2387">MACLHCGDTGWKPVEVEGVQQV</sequence>